<proteinExistence type="predicted"/>
<dbReference type="AlphaFoldDB" id="K0SVZ1"/>
<evidence type="ECO:0000313" key="1">
    <source>
        <dbReference type="EMBL" id="EJK70583.1"/>
    </source>
</evidence>
<dbReference type="EMBL" id="AGNL01008348">
    <property type="protein sequence ID" value="EJK70583.1"/>
    <property type="molecule type" value="Genomic_DNA"/>
</dbReference>
<name>K0SVZ1_THAOC</name>
<accession>K0SVZ1</accession>
<dbReference type="Proteomes" id="UP000266841">
    <property type="component" value="Unassembled WGS sequence"/>
</dbReference>
<keyword evidence="2" id="KW-1185">Reference proteome</keyword>
<reference evidence="1 2" key="1">
    <citation type="journal article" date="2012" name="Genome Biol.">
        <title>Genome and low-iron response of an oceanic diatom adapted to chronic iron limitation.</title>
        <authorList>
            <person name="Lommer M."/>
            <person name="Specht M."/>
            <person name="Roy A.S."/>
            <person name="Kraemer L."/>
            <person name="Andreson R."/>
            <person name="Gutowska M.A."/>
            <person name="Wolf J."/>
            <person name="Bergner S.V."/>
            <person name="Schilhabel M.B."/>
            <person name="Klostermeier U.C."/>
            <person name="Beiko R.G."/>
            <person name="Rosenstiel P."/>
            <person name="Hippler M."/>
            <person name="Laroche J."/>
        </authorList>
    </citation>
    <scope>NUCLEOTIDE SEQUENCE [LARGE SCALE GENOMIC DNA]</scope>
    <source>
        <strain evidence="1 2">CCMP1005</strain>
    </source>
</reference>
<evidence type="ECO:0000313" key="2">
    <source>
        <dbReference type="Proteomes" id="UP000266841"/>
    </source>
</evidence>
<gene>
    <name evidence="1" type="ORF">THAOC_08046</name>
</gene>
<comment type="caution">
    <text evidence="1">The sequence shown here is derived from an EMBL/GenBank/DDBJ whole genome shotgun (WGS) entry which is preliminary data.</text>
</comment>
<sequence length="197" mass="22036">MKRCKLSMRKQILDNEVSAAYKEAIEKANMEYELLHPNNHRVHSQSGASKTSNHILSAFCRNAAQHAKAGQCGAEHTSNQTSGAPQNAVKTFGDEVGRLAQGIPGRVEGTNTMFFVDKAEVPKDRFKDVMFGRIVCNYREGKEDPYRSRLTVTGNRIICPHDVRTPIADLLTVKLLFNSVISTEGARFMTMDIKNFF</sequence>
<organism evidence="1 2">
    <name type="scientific">Thalassiosira oceanica</name>
    <name type="common">Marine diatom</name>
    <dbReference type="NCBI Taxonomy" id="159749"/>
    <lineage>
        <taxon>Eukaryota</taxon>
        <taxon>Sar</taxon>
        <taxon>Stramenopiles</taxon>
        <taxon>Ochrophyta</taxon>
        <taxon>Bacillariophyta</taxon>
        <taxon>Coscinodiscophyceae</taxon>
        <taxon>Thalassiosirophycidae</taxon>
        <taxon>Thalassiosirales</taxon>
        <taxon>Thalassiosiraceae</taxon>
        <taxon>Thalassiosira</taxon>
    </lineage>
</organism>
<protein>
    <submittedName>
        <fullName evidence="1">Uncharacterized protein</fullName>
    </submittedName>
</protein>